<evidence type="ECO:0000313" key="3">
    <source>
        <dbReference type="Proteomes" id="UP000276349"/>
    </source>
</evidence>
<dbReference type="AlphaFoldDB" id="A0A3S0JPK0"/>
<feature type="transmembrane region" description="Helical" evidence="1">
    <location>
        <begin position="45"/>
        <end position="67"/>
    </location>
</feature>
<evidence type="ECO:0000313" key="2">
    <source>
        <dbReference type="EMBL" id="RTQ92957.1"/>
    </source>
</evidence>
<keyword evidence="1" id="KW-0812">Transmembrane</keyword>
<keyword evidence="1" id="KW-1133">Transmembrane helix</keyword>
<accession>A0A3S0JPK0</accession>
<dbReference type="EMBL" id="RXNR01000025">
    <property type="protein sequence ID" value="RTQ92957.1"/>
    <property type="molecule type" value="Genomic_DNA"/>
</dbReference>
<dbReference type="Proteomes" id="UP000276349">
    <property type="component" value="Unassembled WGS sequence"/>
</dbReference>
<sequence>MENKQRKQVDSIHLLYVSIIFGGIIVLLLAFIFNKSNYAGELLNFAATLSSILLAVIAIVITLIDVAGQRNNIFDVKNSVENLKEVSKEIESMVKSFNEQNEDNTKNLLANIQKFAQQQDEIKVVVDGLMQKIENLPSDNKDIKEIKEEANKVKTVIEKQNYKGENIVPFSDVKFSGNWQNKVSLSDLNVSEILSTIEVPSIKAESIKITNNKNS</sequence>
<evidence type="ECO:0000256" key="1">
    <source>
        <dbReference type="SAM" id="Phobius"/>
    </source>
</evidence>
<gene>
    <name evidence="2" type="ORF">EKG35_10450</name>
</gene>
<keyword evidence="3" id="KW-1185">Reference proteome</keyword>
<protein>
    <submittedName>
        <fullName evidence="2">Uncharacterized protein</fullName>
    </submittedName>
</protein>
<feature type="transmembrane region" description="Helical" evidence="1">
    <location>
        <begin position="12"/>
        <end position="33"/>
    </location>
</feature>
<dbReference type="OrthoDB" id="10015994at2"/>
<proteinExistence type="predicted"/>
<dbReference type="RefSeq" id="WP_126294401.1">
    <property type="nucleotide sequence ID" value="NZ_CP185866.1"/>
</dbReference>
<organism evidence="2 3">
    <name type="scientific">Lysinibacillus telephonicus</name>
    <dbReference type="NCBI Taxonomy" id="1714840"/>
    <lineage>
        <taxon>Bacteria</taxon>
        <taxon>Bacillati</taxon>
        <taxon>Bacillota</taxon>
        <taxon>Bacilli</taxon>
        <taxon>Bacillales</taxon>
        <taxon>Bacillaceae</taxon>
        <taxon>Lysinibacillus</taxon>
    </lineage>
</organism>
<reference evidence="2 3" key="1">
    <citation type="submission" date="2018-12" db="EMBL/GenBank/DDBJ databases">
        <authorList>
            <person name="Yu L."/>
        </authorList>
    </citation>
    <scope>NUCLEOTIDE SEQUENCE [LARGE SCALE GENOMIC DNA]</scope>
    <source>
        <strain evidence="2 3">S5H2222</strain>
    </source>
</reference>
<name>A0A3S0JPK0_9BACI</name>
<keyword evidence="1" id="KW-0472">Membrane</keyword>
<comment type="caution">
    <text evidence="2">The sequence shown here is derived from an EMBL/GenBank/DDBJ whole genome shotgun (WGS) entry which is preliminary data.</text>
</comment>